<keyword evidence="3" id="KW-1185">Reference proteome</keyword>
<name>A0A9W6BVC7_9CHLO</name>
<gene>
    <name evidence="2" type="primary">PLESTBF000695</name>
    <name evidence="2" type="ORF">PLESTB_001415200</name>
</gene>
<comment type="caution">
    <text evidence="2">The sequence shown here is derived from an EMBL/GenBank/DDBJ whole genome shotgun (WGS) entry which is preliminary data.</text>
</comment>
<feature type="compositionally biased region" description="Low complexity" evidence="1">
    <location>
        <begin position="80"/>
        <end position="100"/>
    </location>
</feature>
<dbReference type="Proteomes" id="UP001165080">
    <property type="component" value="Unassembled WGS sequence"/>
</dbReference>
<dbReference type="Gene3D" id="2.60.40.10">
    <property type="entry name" value="Immunoglobulins"/>
    <property type="match status" value="1"/>
</dbReference>
<evidence type="ECO:0000313" key="2">
    <source>
        <dbReference type="EMBL" id="GLC58899.1"/>
    </source>
</evidence>
<dbReference type="AlphaFoldDB" id="A0A9W6BVC7"/>
<organism evidence="2 3">
    <name type="scientific">Pleodorina starrii</name>
    <dbReference type="NCBI Taxonomy" id="330485"/>
    <lineage>
        <taxon>Eukaryota</taxon>
        <taxon>Viridiplantae</taxon>
        <taxon>Chlorophyta</taxon>
        <taxon>core chlorophytes</taxon>
        <taxon>Chlorophyceae</taxon>
        <taxon>CS clade</taxon>
        <taxon>Chlamydomonadales</taxon>
        <taxon>Volvocaceae</taxon>
        <taxon>Pleodorina</taxon>
    </lineage>
</organism>
<feature type="region of interest" description="Disordered" evidence="1">
    <location>
        <begin position="80"/>
        <end position="103"/>
    </location>
</feature>
<evidence type="ECO:0000313" key="3">
    <source>
        <dbReference type="Proteomes" id="UP001165080"/>
    </source>
</evidence>
<evidence type="ECO:0000256" key="1">
    <source>
        <dbReference type="SAM" id="MobiDB-lite"/>
    </source>
</evidence>
<proteinExistence type="predicted"/>
<protein>
    <submittedName>
        <fullName evidence="2">Uncharacterized protein</fullName>
    </submittedName>
</protein>
<reference evidence="2 3" key="1">
    <citation type="journal article" date="2023" name="Commun. Biol.">
        <title>Reorganization of the ancestral sex-determining regions during the evolution of trioecy in Pleodorina starrii.</title>
        <authorList>
            <person name="Takahashi K."/>
            <person name="Suzuki S."/>
            <person name="Kawai-Toyooka H."/>
            <person name="Yamamoto K."/>
            <person name="Hamaji T."/>
            <person name="Ootsuki R."/>
            <person name="Yamaguchi H."/>
            <person name="Kawachi M."/>
            <person name="Higashiyama T."/>
            <person name="Nozaki H."/>
        </authorList>
    </citation>
    <scope>NUCLEOTIDE SEQUENCE [LARGE SCALE GENOMIC DNA]</scope>
    <source>
        <strain evidence="2 3">NIES-4479</strain>
    </source>
</reference>
<dbReference type="InterPro" id="IPR013783">
    <property type="entry name" value="Ig-like_fold"/>
</dbReference>
<accession>A0A9W6BVC7</accession>
<dbReference type="EMBL" id="BRXU01000025">
    <property type="protein sequence ID" value="GLC58899.1"/>
    <property type="molecule type" value="Genomic_DNA"/>
</dbReference>
<sequence length="122" mass="12703">MVVPVLLACGASTQVPGSFNLTYSVQNSAGASATTWRQITVRPVCPLGERLCDDRVTCSQSGSVCTSELFTWNATGSFFSSYPSSSSSESNTSSSGSNSPPVISLISSGDLPARVVVKWGSR</sequence>